<dbReference type="AlphaFoldDB" id="A0AB73BXZ2"/>
<dbReference type="EMBL" id="JAAC01000033">
    <property type="protein sequence ID" value="KDE64578.1"/>
    <property type="molecule type" value="Genomic_DNA"/>
</dbReference>
<name>A0AB73BXZ2_9FUSO</name>
<accession>A0AB73BXZ2</accession>
<protein>
    <submittedName>
        <fullName evidence="1">Uncharacterized protein</fullName>
    </submittedName>
</protein>
<gene>
    <name evidence="1" type="ORF">FUSO3_02565</name>
</gene>
<evidence type="ECO:0000313" key="1">
    <source>
        <dbReference type="EMBL" id="KDE64578.1"/>
    </source>
</evidence>
<proteinExistence type="predicted"/>
<comment type="caution">
    <text evidence="1">The sequence shown here is derived from an EMBL/GenBank/DDBJ whole genome shotgun (WGS) entry which is preliminary data.</text>
</comment>
<organism evidence="1 2">
    <name type="scientific">Fusobacterium necrophorum BL</name>
    <dbReference type="NCBI Taxonomy" id="1441732"/>
    <lineage>
        <taxon>Bacteria</taxon>
        <taxon>Fusobacteriati</taxon>
        <taxon>Fusobacteriota</taxon>
        <taxon>Fusobacteriia</taxon>
        <taxon>Fusobacteriales</taxon>
        <taxon>Fusobacteriaceae</taxon>
        <taxon>Fusobacterium</taxon>
    </lineage>
</organism>
<dbReference type="RefSeq" id="WP_051611707.1">
    <property type="nucleotide sequence ID" value="NZ_JAAC01000033.1"/>
</dbReference>
<reference evidence="1 2" key="1">
    <citation type="submission" date="2014-01" db="EMBL/GenBank/DDBJ databases">
        <title>Comparative genomics of Fusobacterium necrophorum wild isolates.</title>
        <authorList>
            <person name="Kittichotirat W."/>
            <person name="Bumgarner R.E."/>
            <person name="Lawrence P."/>
        </authorList>
    </citation>
    <scope>NUCLEOTIDE SEQUENCE [LARGE SCALE GENOMIC DNA]</scope>
    <source>
        <strain evidence="1 2">BL</strain>
    </source>
</reference>
<sequence length="84" mass="10179">MSNNIEIEIVTDLELKYYAIFWKKENIAYIVIGNPNFAPYKNICFEIMEVESKKIVYYWYDNEKTTLQEIVENIEKAIDYFITY</sequence>
<dbReference type="Proteomes" id="UP000027473">
    <property type="component" value="Unassembled WGS sequence"/>
</dbReference>
<evidence type="ECO:0000313" key="2">
    <source>
        <dbReference type="Proteomes" id="UP000027473"/>
    </source>
</evidence>